<protein>
    <submittedName>
        <fullName evidence="8">HlyD family efflux transporter periplasmic adaptor subunit</fullName>
    </submittedName>
</protein>
<name>A0A430KSG1_9GAMM</name>
<evidence type="ECO:0000256" key="5">
    <source>
        <dbReference type="SAM" id="Coils"/>
    </source>
</evidence>
<evidence type="ECO:0000256" key="6">
    <source>
        <dbReference type="SAM" id="Phobius"/>
    </source>
</evidence>
<dbReference type="SUPFAM" id="SSF111369">
    <property type="entry name" value="HlyD-like secretion proteins"/>
    <property type="match status" value="1"/>
</dbReference>
<feature type="coiled-coil region" evidence="5">
    <location>
        <begin position="206"/>
        <end position="233"/>
    </location>
</feature>
<evidence type="ECO:0000313" key="9">
    <source>
        <dbReference type="Proteomes" id="UP000283087"/>
    </source>
</evidence>
<dbReference type="PANTHER" id="PTHR30386">
    <property type="entry name" value="MEMBRANE FUSION SUBUNIT OF EMRAB-TOLC MULTIDRUG EFFLUX PUMP"/>
    <property type="match status" value="1"/>
</dbReference>
<organism evidence="8 9">
    <name type="scientific">Amphritea opalescens</name>
    <dbReference type="NCBI Taxonomy" id="2490544"/>
    <lineage>
        <taxon>Bacteria</taxon>
        <taxon>Pseudomonadati</taxon>
        <taxon>Pseudomonadota</taxon>
        <taxon>Gammaproteobacteria</taxon>
        <taxon>Oceanospirillales</taxon>
        <taxon>Oceanospirillaceae</taxon>
        <taxon>Amphritea</taxon>
    </lineage>
</organism>
<dbReference type="PRINTS" id="PR01490">
    <property type="entry name" value="RTXTOXIND"/>
</dbReference>
<dbReference type="Proteomes" id="UP000283087">
    <property type="component" value="Unassembled WGS sequence"/>
</dbReference>
<keyword evidence="4 6" id="KW-0472">Membrane</keyword>
<keyword evidence="3 6" id="KW-1133">Transmembrane helix</keyword>
<dbReference type="PANTHER" id="PTHR30386:SF26">
    <property type="entry name" value="TRANSPORT PROTEIN COMB"/>
    <property type="match status" value="1"/>
</dbReference>
<evidence type="ECO:0000256" key="4">
    <source>
        <dbReference type="ARBA" id="ARBA00023136"/>
    </source>
</evidence>
<dbReference type="Gene3D" id="2.40.30.170">
    <property type="match status" value="1"/>
</dbReference>
<dbReference type="RefSeq" id="WP_126157861.1">
    <property type="nucleotide sequence ID" value="NZ_RQXW01000005.1"/>
</dbReference>
<keyword evidence="5" id="KW-0175">Coiled coil</keyword>
<dbReference type="InterPro" id="IPR058982">
    <property type="entry name" value="Beta-barrel_AprE"/>
</dbReference>
<dbReference type="GO" id="GO:0016020">
    <property type="term" value="C:membrane"/>
    <property type="evidence" value="ECO:0007669"/>
    <property type="project" value="UniProtKB-SubCell"/>
</dbReference>
<sequence length="385" mass="43115">MLELDRLKGAKGASKVRPALWLCCFVVIIFIVWAAFAKIDEVTRGDGRIIPSSRLQLIQSLEGGIIDKLLVHEGEMVEAGQPLIELDKTRFFSAYREGESQSSSLRASIARLEAEVQNHSQVTFPEDQLIDSKDIAVETSFFEARREKKQQTIASLRHKMSLVRDELKIIRPLVADGAVSQMEQLRLDKEVEDLNGQIVGTNKGYMQDAYAELTQKKAELNALTEKLVQKKDQLLRTVIKSPVRGMVNDILVTTKGGIVQPGEAIMKVLPIDEQLVIEAKIKPKDIAFLAPGMPAKIKITAYDYTIYGDLEGEVVQISPDTIEEETAQGKEFYYQILVHTTKNYLEKEGVMLPIRPGMIAQVDILGGKRTILNYILNPLLKARLN</sequence>
<evidence type="ECO:0000256" key="2">
    <source>
        <dbReference type="ARBA" id="ARBA00022692"/>
    </source>
</evidence>
<dbReference type="EMBL" id="RQXW01000005">
    <property type="protein sequence ID" value="RTE66263.1"/>
    <property type="molecule type" value="Genomic_DNA"/>
</dbReference>
<accession>A0A430KSG1</accession>
<dbReference type="InterPro" id="IPR050739">
    <property type="entry name" value="MFP"/>
</dbReference>
<proteinExistence type="predicted"/>
<evidence type="ECO:0000313" key="8">
    <source>
        <dbReference type="EMBL" id="RTE66263.1"/>
    </source>
</evidence>
<dbReference type="Pfam" id="PF26002">
    <property type="entry name" value="Beta-barrel_AprE"/>
    <property type="match status" value="1"/>
</dbReference>
<feature type="domain" description="AprE-like beta-barrel" evidence="7">
    <location>
        <begin position="275"/>
        <end position="365"/>
    </location>
</feature>
<dbReference type="OrthoDB" id="9775513at2"/>
<gene>
    <name evidence="8" type="ORF">EH243_06615</name>
</gene>
<reference evidence="8 9" key="1">
    <citation type="submission" date="2018-11" db="EMBL/GenBank/DDBJ databases">
        <title>The draft genome sequence of Amphritea opalescens ANRC-JH13T.</title>
        <authorList>
            <person name="Fang Z."/>
            <person name="Zhang Y."/>
            <person name="Han X."/>
        </authorList>
    </citation>
    <scope>NUCLEOTIDE SEQUENCE [LARGE SCALE GENOMIC DNA]</scope>
    <source>
        <strain evidence="8 9">ANRC-JH13</strain>
    </source>
</reference>
<dbReference type="Gene3D" id="1.10.287.470">
    <property type="entry name" value="Helix hairpin bin"/>
    <property type="match status" value="1"/>
</dbReference>
<feature type="transmembrane region" description="Helical" evidence="6">
    <location>
        <begin position="20"/>
        <end position="36"/>
    </location>
</feature>
<dbReference type="Gene3D" id="2.40.50.100">
    <property type="match status" value="1"/>
</dbReference>
<evidence type="ECO:0000256" key="3">
    <source>
        <dbReference type="ARBA" id="ARBA00022989"/>
    </source>
</evidence>
<comment type="caution">
    <text evidence="8">The sequence shown here is derived from an EMBL/GenBank/DDBJ whole genome shotgun (WGS) entry which is preliminary data.</text>
</comment>
<keyword evidence="2 6" id="KW-0812">Transmembrane</keyword>
<keyword evidence="9" id="KW-1185">Reference proteome</keyword>
<dbReference type="AlphaFoldDB" id="A0A430KSG1"/>
<evidence type="ECO:0000259" key="7">
    <source>
        <dbReference type="Pfam" id="PF26002"/>
    </source>
</evidence>
<evidence type="ECO:0000256" key="1">
    <source>
        <dbReference type="ARBA" id="ARBA00004167"/>
    </source>
</evidence>
<comment type="subcellular location">
    <subcellularLocation>
        <location evidence="1">Membrane</location>
        <topology evidence="1">Single-pass membrane protein</topology>
    </subcellularLocation>
</comment>